<keyword evidence="3" id="KW-1185">Reference proteome</keyword>
<organism evidence="2 3">
    <name type="scientific">Sanghuangporus baumii</name>
    <name type="common">Phellinus baumii</name>
    <dbReference type="NCBI Taxonomy" id="108892"/>
    <lineage>
        <taxon>Eukaryota</taxon>
        <taxon>Fungi</taxon>
        <taxon>Dikarya</taxon>
        <taxon>Basidiomycota</taxon>
        <taxon>Agaricomycotina</taxon>
        <taxon>Agaricomycetes</taxon>
        <taxon>Hymenochaetales</taxon>
        <taxon>Hymenochaetaceae</taxon>
        <taxon>Sanghuangporus</taxon>
    </lineage>
</organism>
<protein>
    <submittedName>
        <fullName evidence="2">Uncharacterized protein</fullName>
    </submittedName>
</protein>
<dbReference type="AlphaFoldDB" id="A0A9Q5HSZ5"/>
<name>A0A9Q5HSZ5_SANBA</name>
<dbReference type="OrthoDB" id="3222645at2759"/>
<feature type="region of interest" description="Disordered" evidence="1">
    <location>
        <begin position="30"/>
        <end position="72"/>
    </location>
</feature>
<dbReference type="EMBL" id="LNZH02000210">
    <property type="protein sequence ID" value="OCB85340.1"/>
    <property type="molecule type" value="Genomic_DNA"/>
</dbReference>
<evidence type="ECO:0000256" key="1">
    <source>
        <dbReference type="SAM" id="MobiDB-lite"/>
    </source>
</evidence>
<comment type="caution">
    <text evidence="2">The sequence shown here is derived from an EMBL/GenBank/DDBJ whole genome shotgun (WGS) entry which is preliminary data.</text>
</comment>
<feature type="region of interest" description="Disordered" evidence="1">
    <location>
        <begin position="92"/>
        <end position="134"/>
    </location>
</feature>
<reference evidence="2" key="1">
    <citation type="submission" date="2016-06" db="EMBL/GenBank/DDBJ databases">
        <title>Draft Genome sequence of the fungus Inonotus baumii.</title>
        <authorList>
            <person name="Zhu H."/>
            <person name="Lin W."/>
        </authorList>
    </citation>
    <scope>NUCLEOTIDE SEQUENCE</scope>
    <source>
        <strain evidence="2">821</strain>
    </source>
</reference>
<accession>A0A9Q5HSZ5</accession>
<dbReference type="Proteomes" id="UP000757232">
    <property type="component" value="Unassembled WGS sequence"/>
</dbReference>
<evidence type="ECO:0000313" key="2">
    <source>
        <dbReference type="EMBL" id="OCB85340.1"/>
    </source>
</evidence>
<proteinExistence type="predicted"/>
<sequence>MSILCSILSHPLRIFIPAGLFYEQLSAVDETDENPEMTADRTRSPEPYGHGSSGPFPQARRRPARTGSTANRSSWFQSMSFEVLPNIPFWTKAKGRQREDDRKIQRKNHRQSPKGTLPTLPDIQQEEEETSRNTITCNRDDQSKRLFQDTLDLCSETDVINACRALNEKINDVALSLVDEWVETPSISRLRIRSGSSSGLGQTEAEYLRNATGQCLYNLIRSKRSLQPSSEVQNWVTDALQAVAAYELSVIISSTFCPGLSSQADVEMKETFENMLRSESLPAALRWRALTYTHSASNCKSENVKNFATKHVEDLACQFQSVFVLAGEKNSSVFMSRIQEVVAESEIIESAMRLSEILKTKLFSIFLDIHVVHPSTDFREDIMKVETNSTLDAVRARPVLCTLEIGLREVPPQDRSGRILLKTKVALAP</sequence>
<gene>
    <name evidence="2" type="ORF">A7U60_g7646</name>
</gene>
<evidence type="ECO:0000313" key="3">
    <source>
        <dbReference type="Proteomes" id="UP000757232"/>
    </source>
</evidence>